<evidence type="ECO:0000313" key="2">
    <source>
        <dbReference type="EMBL" id="HIQ65316.1"/>
    </source>
</evidence>
<evidence type="ECO:0000313" key="3">
    <source>
        <dbReference type="Proteomes" id="UP000886725"/>
    </source>
</evidence>
<comment type="caution">
    <text evidence="2">The sequence shown here is derived from an EMBL/GenBank/DDBJ whole genome shotgun (WGS) entry which is preliminary data.</text>
</comment>
<name>A0A9D1CKJ5_9FIRM</name>
<evidence type="ECO:0008006" key="4">
    <source>
        <dbReference type="Google" id="ProtNLM"/>
    </source>
</evidence>
<reference evidence="2" key="1">
    <citation type="submission" date="2020-10" db="EMBL/GenBank/DDBJ databases">
        <authorList>
            <person name="Gilroy R."/>
        </authorList>
    </citation>
    <scope>NUCLEOTIDE SEQUENCE</scope>
    <source>
        <strain evidence="2">CHK165-10780</strain>
    </source>
</reference>
<dbReference type="EMBL" id="DVFU01000120">
    <property type="protein sequence ID" value="HIQ65316.1"/>
    <property type="molecule type" value="Genomic_DNA"/>
</dbReference>
<evidence type="ECO:0000256" key="1">
    <source>
        <dbReference type="SAM" id="Phobius"/>
    </source>
</evidence>
<keyword evidence="1" id="KW-0472">Membrane</keyword>
<accession>A0A9D1CKJ5</accession>
<keyword evidence="1" id="KW-0812">Transmembrane</keyword>
<reference evidence="2" key="2">
    <citation type="journal article" date="2021" name="PeerJ">
        <title>Extensive microbial diversity within the chicken gut microbiome revealed by metagenomics and culture.</title>
        <authorList>
            <person name="Gilroy R."/>
            <person name="Ravi A."/>
            <person name="Getino M."/>
            <person name="Pursley I."/>
            <person name="Horton D.L."/>
            <person name="Alikhan N.F."/>
            <person name="Baker D."/>
            <person name="Gharbi K."/>
            <person name="Hall N."/>
            <person name="Watson M."/>
            <person name="Adriaenssens E.M."/>
            <person name="Foster-Nyarko E."/>
            <person name="Jarju S."/>
            <person name="Secka A."/>
            <person name="Antonio M."/>
            <person name="Oren A."/>
            <person name="Chaudhuri R.R."/>
            <person name="La Ragione R."/>
            <person name="Hildebrand F."/>
            <person name="Pallen M.J."/>
        </authorList>
    </citation>
    <scope>NUCLEOTIDE SEQUENCE</scope>
    <source>
        <strain evidence="2">CHK165-10780</strain>
    </source>
</reference>
<organism evidence="2 3">
    <name type="scientific">Candidatus Faecenecus gallistercoris</name>
    <dbReference type="NCBI Taxonomy" id="2840793"/>
    <lineage>
        <taxon>Bacteria</taxon>
        <taxon>Bacillati</taxon>
        <taxon>Bacillota</taxon>
        <taxon>Bacillota incertae sedis</taxon>
        <taxon>Candidatus Faecenecus</taxon>
    </lineage>
</organism>
<keyword evidence="1" id="KW-1133">Transmembrane helix</keyword>
<sequence>MKDHIMIVGFIAILVLFPLVGIFLPDQEVSNSERRNLAMLPNVIENGKVNFEFFDEFNEYVVDQFPGRDFFRTVKATAQFSVFGHLENDGVFVKDGMIYETSHLNRESLSNFAQKLNRIQDKYLNESNSIYYSVIPNKIHYLEDDKYPRVDYDEVVSSLKESLSEDFQFIDISDALNKESYYATDIHWRQETLDGVVSKLLQSMNIEAIPTSYEEHSFSDFAGSLYSKIALPVSKENLIYRTNSLLDSILVYNYEKNRMEPVYQDEYYSHVDSYDVFLGGATPLLVIDNPELENDKKLIIFRDSFASSLTPLLISSYDEITLVDLRYIGTDYLEGIVDFKDSDILFLYSDEVINNSYLLK</sequence>
<dbReference type="Proteomes" id="UP000886725">
    <property type="component" value="Unassembled WGS sequence"/>
</dbReference>
<dbReference type="AlphaFoldDB" id="A0A9D1CKJ5"/>
<feature type="transmembrane region" description="Helical" evidence="1">
    <location>
        <begin position="6"/>
        <end position="25"/>
    </location>
</feature>
<protein>
    <recommendedName>
        <fullName evidence="4">AlgX/AlgJ SGNH hydrolase-like domain-containing protein</fullName>
    </recommendedName>
</protein>
<proteinExistence type="predicted"/>
<gene>
    <name evidence="2" type="ORF">IAC85_06220</name>
</gene>